<name>A0AAD4GWB8_ASPNN</name>
<evidence type="ECO:0000313" key="9">
    <source>
        <dbReference type="Proteomes" id="UP001194746"/>
    </source>
</evidence>
<dbReference type="GO" id="GO:0015171">
    <property type="term" value="F:amino acid transmembrane transporter activity"/>
    <property type="evidence" value="ECO:0007669"/>
    <property type="project" value="TreeGrafter"/>
</dbReference>
<evidence type="ECO:0000256" key="2">
    <source>
        <dbReference type="ARBA" id="ARBA00022448"/>
    </source>
</evidence>
<dbReference type="EMBL" id="VCAU01000017">
    <property type="protein sequence ID" value="KAF9891686.1"/>
    <property type="molecule type" value="Genomic_DNA"/>
</dbReference>
<feature type="transmembrane region" description="Helical" evidence="6">
    <location>
        <begin position="105"/>
        <end position="126"/>
    </location>
</feature>
<evidence type="ECO:0000256" key="5">
    <source>
        <dbReference type="ARBA" id="ARBA00023136"/>
    </source>
</evidence>
<keyword evidence="3 6" id="KW-0812">Transmembrane</keyword>
<feature type="transmembrane region" description="Helical" evidence="6">
    <location>
        <begin position="66"/>
        <end position="93"/>
    </location>
</feature>
<gene>
    <name evidence="8" type="ORF">FE257_003698</name>
</gene>
<dbReference type="FunFam" id="1.20.1740.10:FF:000001">
    <property type="entry name" value="Amino acid permease"/>
    <property type="match status" value="1"/>
</dbReference>
<keyword evidence="5 6" id="KW-0472">Membrane</keyword>
<dbReference type="GO" id="GO:0016020">
    <property type="term" value="C:membrane"/>
    <property type="evidence" value="ECO:0007669"/>
    <property type="project" value="UniProtKB-SubCell"/>
</dbReference>
<keyword evidence="4 6" id="KW-1133">Transmembrane helix</keyword>
<protein>
    <recommendedName>
        <fullName evidence="7">Amino acid permease/ SLC12A domain-containing protein</fullName>
    </recommendedName>
</protein>
<feature type="transmembrane region" description="Helical" evidence="6">
    <location>
        <begin position="367"/>
        <end position="385"/>
    </location>
</feature>
<feature type="transmembrane region" description="Helical" evidence="6">
    <location>
        <begin position="228"/>
        <end position="250"/>
    </location>
</feature>
<evidence type="ECO:0000256" key="4">
    <source>
        <dbReference type="ARBA" id="ARBA00022989"/>
    </source>
</evidence>
<evidence type="ECO:0000256" key="1">
    <source>
        <dbReference type="ARBA" id="ARBA00004141"/>
    </source>
</evidence>
<feature type="transmembrane region" description="Helical" evidence="6">
    <location>
        <begin position="469"/>
        <end position="487"/>
    </location>
</feature>
<comment type="subcellular location">
    <subcellularLocation>
        <location evidence="1">Membrane</location>
        <topology evidence="1">Multi-pass membrane protein</topology>
    </subcellularLocation>
</comment>
<dbReference type="Proteomes" id="UP001194746">
    <property type="component" value="Unassembled WGS sequence"/>
</dbReference>
<evidence type="ECO:0000259" key="7">
    <source>
        <dbReference type="Pfam" id="PF00324"/>
    </source>
</evidence>
<dbReference type="AlphaFoldDB" id="A0AAD4GWB8"/>
<dbReference type="Pfam" id="PF00324">
    <property type="entry name" value="AA_permease"/>
    <property type="match status" value="1"/>
</dbReference>
<keyword evidence="2" id="KW-0813">Transport</keyword>
<feature type="transmembrane region" description="Helical" evidence="6">
    <location>
        <begin position="173"/>
        <end position="197"/>
    </location>
</feature>
<dbReference type="InterPro" id="IPR050524">
    <property type="entry name" value="APC_YAT"/>
</dbReference>
<dbReference type="PIRSF" id="PIRSF006060">
    <property type="entry name" value="AA_transporter"/>
    <property type="match status" value="1"/>
</dbReference>
<proteinExistence type="predicted"/>
<keyword evidence="9" id="KW-1185">Reference proteome</keyword>
<evidence type="ECO:0000256" key="3">
    <source>
        <dbReference type="ARBA" id="ARBA00022692"/>
    </source>
</evidence>
<evidence type="ECO:0000313" key="8">
    <source>
        <dbReference type="EMBL" id="KAF9891686.1"/>
    </source>
</evidence>
<evidence type="ECO:0000256" key="6">
    <source>
        <dbReference type="SAM" id="Phobius"/>
    </source>
</evidence>
<organism evidence="8 9">
    <name type="scientific">Aspergillus nanangensis</name>
    <dbReference type="NCBI Taxonomy" id="2582783"/>
    <lineage>
        <taxon>Eukaryota</taxon>
        <taxon>Fungi</taxon>
        <taxon>Dikarya</taxon>
        <taxon>Ascomycota</taxon>
        <taxon>Pezizomycotina</taxon>
        <taxon>Eurotiomycetes</taxon>
        <taxon>Eurotiomycetidae</taxon>
        <taxon>Eurotiales</taxon>
        <taxon>Aspergillaceae</taxon>
        <taxon>Aspergillus</taxon>
        <taxon>Aspergillus subgen. Circumdati</taxon>
    </lineage>
</organism>
<feature type="transmembrane region" description="Helical" evidence="6">
    <location>
        <begin position="397"/>
        <end position="420"/>
    </location>
</feature>
<dbReference type="Gene3D" id="1.20.1740.10">
    <property type="entry name" value="Amino acid/polyamine transporter I"/>
    <property type="match status" value="1"/>
</dbReference>
<feature type="transmembrane region" description="Helical" evidence="6">
    <location>
        <begin position="146"/>
        <end position="166"/>
    </location>
</feature>
<feature type="domain" description="Amino acid permease/ SLC12A" evidence="7">
    <location>
        <begin position="36"/>
        <end position="499"/>
    </location>
</feature>
<dbReference type="PANTHER" id="PTHR43341:SF38">
    <property type="entry name" value="PROLINE TRANSPORTER (EUROFUNG)"/>
    <property type="match status" value="1"/>
</dbReference>
<accession>A0AAD4GWB8</accession>
<feature type="transmembrane region" description="Helical" evidence="6">
    <location>
        <begin position="270"/>
        <end position="288"/>
    </location>
</feature>
<feature type="transmembrane region" description="Helical" evidence="6">
    <location>
        <begin position="441"/>
        <end position="463"/>
    </location>
</feature>
<feature type="transmembrane region" description="Helical" evidence="6">
    <location>
        <begin position="39"/>
        <end position="60"/>
    </location>
</feature>
<reference evidence="8" key="2">
    <citation type="submission" date="2020-02" db="EMBL/GenBank/DDBJ databases">
        <authorList>
            <person name="Gilchrist C.L.M."/>
            <person name="Chooi Y.-H."/>
        </authorList>
    </citation>
    <scope>NUCLEOTIDE SEQUENCE</scope>
    <source>
        <strain evidence="8">MST-FP2251</strain>
    </source>
</reference>
<sequence>MKDKTNDQVQRTTSTDVASMETLNNGTIKRGLKPRHSQMIALGGCVGTGLFVGTGATLALGGPAFILAAFIIMSLTVYMVVTAIIEVTAYLPVSGASMSYYASRYVSNSMGIAMGWLYVYSLGILVPYEITAGALIIDYWDSPVNIAVWISIFIVVIVGLNFLPVHLYGESEFWFAVIKVITIIGLLTLSFALFWGAGPKQDGILGFHYWKDPGATSTWLVDGPPGTFVAFVGALVFSAFPFVFAPELLIFTSGEMRDPRTDLPKAGNRFILRLIVFYIGSVLAMGVICPSNEGALVGGGNSAKSSAFVVGIQHAGIHGLGSVVNAVILTTAWSAGSAYLYMSSRALYSLAIAGQAPAVLAKCTKEGVPWVAVTACSLFSLLSYLNCGNSSSTVFQWFVNITNTSGFISWICCCVVYLRFRAACKAQGNPELPYRSWVQPWGAWFSIFFFTLLALINGFNVFFPGQFSVSSFLTTYIGIPAFFLVYLGHKVWKGRGDAWYIPAHAIDIRDGQEQVHHGDGSADLEEKCS</sequence>
<comment type="caution">
    <text evidence="8">The sequence shown here is derived from an EMBL/GenBank/DDBJ whole genome shotgun (WGS) entry which is preliminary data.</text>
</comment>
<reference evidence="8" key="1">
    <citation type="journal article" date="2019" name="Beilstein J. Org. Chem.">
        <title>Nanangenines: drimane sesquiterpenoids as the dominant metabolite cohort of a novel Australian fungus, Aspergillus nanangensis.</title>
        <authorList>
            <person name="Lacey H.J."/>
            <person name="Gilchrist C.L.M."/>
            <person name="Crombie A."/>
            <person name="Kalaitzis J.A."/>
            <person name="Vuong D."/>
            <person name="Rutledge P.J."/>
            <person name="Turner P."/>
            <person name="Pitt J.I."/>
            <person name="Lacey E."/>
            <person name="Chooi Y.H."/>
            <person name="Piggott A.M."/>
        </authorList>
    </citation>
    <scope>NUCLEOTIDE SEQUENCE</scope>
    <source>
        <strain evidence="8">MST-FP2251</strain>
    </source>
</reference>
<dbReference type="PANTHER" id="PTHR43341">
    <property type="entry name" value="AMINO ACID PERMEASE"/>
    <property type="match status" value="1"/>
</dbReference>
<dbReference type="InterPro" id="IPR004841">
    <property type="entry name" value="AA-permease/SLC12A_dom"/>
</dbReference>